<dbReference type="GO" id="GO:0005737">
    <property type="term" value="C:cytoplasm"/>
    <property type="evidence" value="ECO:0007669"/>
    <property type="project" value="UniProtKB-SubCell"/>
</dbReference>
<sequence>MKYKRVLVKLSGEALAGEQGRGFDHEIIAGVVKQLGVLISNGIEVAVVIGGGNFWRGRTSGDMDRTKADQIGMLATVMNAIYVADVCRSQGLKASVQTPFVIGSMTELFSKDQAISDLEAGKIVFFAGGTGHPFFSTDTGAALRGCEIEVDTLLFAKNIDGVYDSDPKTNPNAKKYDRLSCQEMLKRDLKAIDTTAAALCIEQKLPIVVFDLGAEQSIVKVANGDKMGTTIYIEG</sequence>
<accession>F2JGN9</accession>
<dbReference type="GO" id="GO:0033862">
    <property type="term" value="F:UMP kinase activity"/>
    <property type="evidence" value="ECO:0007669"/>
    <property type="project" value="UniProtKB-EC"/>
</dbReference>
<feature type="binding site" evidence="11">
    <location>
        <position position="51"/>
    </location>
    <ligand>
        <name>UMP</name>
        <dbReference type="ChEBI" id="CHEBI:57865"/>
    </ligand>
</feature>
<evidence type="ECO:0000256" key="7">
    <source>
        <dbReference type="ARBA" id="ARBA00022777"/>
    </source>
</evidence>
<evidence type="ECO:0000256" key="1">
    <source>
        <dbReference type="ARBA" id="ARBA00004496"/>
    </source>
</evidence>
<feature type="binding site" evidence="11">
    <location>
        <position position="163"/>
    </location>
    <ligand>
        <name>ATP</name>
        <dbReference type="ChEBI" id="CHEBI:30616"/>
    </ligand>
</feature>
<feature type="binding site" evidence="11">
    <location>
        <begin position="130"/>
        <end position="137"/>
    </location>
    <ligand>
        <name>UMP</name>
        <dbReference type="ChEBI" id="CHEBI:57865"/>
    </ligand>
</feature>
<evidence type="ECO:0000256" key="9">
    <source>
        <dbReference type="ARBA" id="ARBA00022975"/>
    </source>
</evidence>
<feature type="binding site" evidence="11">
    <location>
        <position position="166"/>
    </location>
    <ligand>
        <name>ATP</name>
        <dbReference type="ChEBI" id="CHEBI:30616"/>
    </ligand>
</feature>
<keyword evidence="11" id="KW-0021">Allosteric enzyme</keyword>
<dbReference type="Gene3D" id="3.40.1160.10">
    <property type="entry name" value="Acetylglutamate kinase-like"/>
    <property type="match status" value="1"/>
</dbReference>
<evidence type="ECO:0000256" key="11">
    <source>
        <dbReference type="HAMAP-Rule" id="MF_01220"/>
    </source>
</evidence>
<dbReference type="InterPro" id="IPR036393">
    <property type="entry name" value="AceGlu_kinase-like_sf"/>
</dbReference>
<comment type="activity regulation">
    <text evidence="11">Allosterically activated by GTP. Inhibited by UTP.</text>
</comment>
<gene>
    <name evidence="11" type="primary">pyrH</name>
    <name evidence="13" type="ordered locus">Clole_2425</name>
</gene>
<organism evidence="13 14">
    <name type="scientific">Cellulosilyticum lentocellum (strain ATCC 49066 / DSM 5427 / NCIMB 11756 / RHM5)</name>
    <name type="common">Clostridium lentocellum</name>
    <dbReference type="NCBI Taxonomy" id="642492"/>
    <lineage>
        <taxon>Bacteria</taxon>
        <taxon>Bacillati</taxon>
        <taxon>Bacillota</taxon>
        <taxon>Clostridia</taxon>
        <taxon>Lachnospirales</taxon>
        <taxon>Cellulosilyticaceae</taxon>
        <taxon>Cellulosilyticum</taxon>
    </lineage>
</organism>
<dbReference type="PIRSF" id="PIRSF005650">
    <property type="entry name" value="Uridylate_kin"/>
    <property type="match status" value="1"/>
</dbReference>
<dbReference type="PANTHER" id="PTHR42833:SF4">
    <property type="entry name" value="URIDYLATE KINASE PUMPKIN, CHLOROPLASTIC"/>
    <property type="match status" value="1"/>
</dbReference>
<feature type="binding site" evidence="11">
    <location>
        <position position="52"/>
    </location>
    <ligand>
        <name>ATP</name>
        <dbReference type="ChEBI" id="CHEBI:30616"/>
    </ligand>
</feature>
<comment type="subunit">
    <text evidence="11">Homohexamer.</text>
</comment>
<dbReference type="GO" id="GO:0044210">
    <property type="term" value="P:'de novo' CTP biosynthetic process"/>
    <property type="evidence" value="ECO:0007669"/>
    <property type="project" value="UniProtKB-UniRule"/>
</dbReference>
<comment type="subcellular location">
    <subcellularLocation>
        <location evidence="1 11">Cytoplasm</location>
    </subcellularLocation>
</comment>
<name>F2JGN9_CELLD</name>
<feature type="region of interest" description="Involved in allosteric activation by GTP" evidence="11">
    <location>
        <begin position="17"/>
        <end position="22"/>
    </location>
</feature>
<dbReference type="InterPro" id="IPR015963">
    <property type="entry name" value="Uridylate_kinase_bac"/>
</dbReference>
<dbReference type="GO" id="GO:0005524">
    <property type="term" value="F:ATP binding"/>
    <property type="evidence" value="ECO:0007669"/>
    <property type="project" value="UniProtKB-KW"/>
</dbReference>
<keyword evidence="5 11" id="KW-0808">Transferase</keyword>
<feature type="binding site" evidence="11">
    <location>
        <position position="158"/>
    </location>
    <ligand>
        <name>ATP</name>
        <dbReference type="ChEBI" id="CHEBI:30616"/>
    </ligand>
</feature>
<dbReference type="HOGENOM" id="CLU_033861_0_0_9"/>
<dbReference type="SUPFAM" id="SSF53633">
    <property type="entry name" value="Carbamate kinase-like"/>
    <property type="match status" value="1"/>
</dbReference>
<keyword evidence="14" id="KW-1185">Reference proteome</keyword>
<dbReference type="InterPro" id="IPR001048">
    <property type="entry name" value="Asp/Glu/Uridylate_kinase"/>
</dbReference>
<keyword evidence="7 11" id="KW-0418">Kinase</keyword>
<keyword evidence="9 11" id="KW-0665">Pyrimidine biosynthesis</keyword>
<dbReference type="PANTHER" id="PTHR42833">
    <property type="entry name" value="URIDYLATE KINASE"/>
    <property type="match status" value="1"/>
</dbReference>
<evidence type="ECO:0000256" key="10">
    <source>
        <dbReference type="ARBA" id="ARBA00047767"/>
    </source>
</evidence>
<keyword evidence="6 11" id="KW-0547">Nucleotide-binding</keyword>
<comment type="function">
    <text evidence="11">Catalyzes the reversible phosphorylation of UMP to UDP.</text>
</comment>
<dbReference type="UniPathway" id="UPA00159">
    <property type="reaction ID" value="UER00275"/>
</dbReference>
<dbReference type="RefSeq" id="WP_013657424.1">
    <property type="nucleotide sequence ID" value="NC_015275.1"/>
</dbReference>
<keyword evidence="8 11" id="KW-0067">ATP-binding</keyword>
<dbReference type="STRING" id="642492.Clole_2425"/>
<dbReference type="HAMAP" id="MF_01220_B">
    <property type="entry name" value="PyrH_B"/>
    <property type="match status" value="1"/>
</dbReference>
<proteinExistence type="inferred from homology"/>
<dbReference type="InterPro" id="IPR011817">
    <property type="entry name" value="Uridylate_kinase"/>
</dbReference>
<dbReference type="Pfam" id="PF00696">
    <property type="entry name" value="AA_kinase"/>
    <property type="match status" value="1"/>
</dbReference>
<evidence type="ECO:0000256" key="6">
    <source>
        <dbReference type="ARBA" id="ARBA00022741"/>
    </source>
</evidence>
<dbReference type="GO" id="GO:0006225">
    <property type="term" value="P:UDP biosynthetic process"/>
    <property type="evidence" value="ECO:0007669"/>
    <property type="project" value="TreeGrafter"/>
</dbReference>
<comment type="similarity">
    <text evidence="3 11">Belongs to the UMP kinase family.</text>
</comment>
<evidence type="ECO:0000256" key="4">
    <source>
        <dbReference type="ARBA" id="ARBA00022490"/>
    </source>
</evidence>
<dbReference type="AlphaFoldDB" id="F2JGN9"/>
<evidence type="ECO:0000256" key="3">
    <source>
        <dbReference type="ARBA" id="ARBA00007614"/>
    </source>
</evidence>
<reference evidence="13 14" key="1">
    <citation type="journal article" date="2011" name="J. Bacteriol.">
        <title>Complete genome sequence of the cellulose-degrading bacterium Cellulosilyticum lentocellum.</title>
        <authorList>
            <consortium name="US DOE Joint Genome Institute"/>
            <person name="Miller D.A."/>
            <person name="Suen G."/>
            <person name="Bruce D."/>
            <person name="Copeland A."/>
            <person name="Cheng J.F."/>
            <person name="Detter C."/>
            <person name="Goodwin L.A."/>
            <person name="Han C.S."/>
            <person name="Hauser L.J."/>
            <person name="Land M.L."/>
            <person name="Lapidus A."/>
            <person name="Lucas S."/>
            <person name="Meincke L."/>
            <person name="Pitluck S."/>
            <person name="Tapia R."/>
            <person name="Teshima H."/>
            <person name="Woyke T."/>
            <person name="Fox B.G."/>
            <person name="Angert E.R."/>
            <person name="Currie C.R."/>
        </authorList>
    </citation>
    <scope>NUCLEOTIDE SEQUENCE [LARGE SCALE GENOMIC DNA]</scope>
    <source>
        <strain evidence="14">ATCC 49066 / DSM 5427 / NCIMB 11756 / RHM5</strain>
    </source>
</reference>
<keyword evidence="4 11" id="KW-0963">Cytoplasm</keyword>
<comment type="pathway">
    <text evidence="2 11">Pyrimidine metabolism; CTP biosynthesis via de novo pathway; UDP from UMP (UMPK route): step 1/1.</text>
</comment>
<feature type="binding site" evidence="11">
    <location>
        <begin position="9"/>
        <end position="12"/>
    </location>
    <ligand>
        <name>ATP</name>
        <dbReference type="ChEBI" id="CHEBI:30616"/>
    </ligand>
</feature>
<evidence type="ECO:0000313" key="14">
    <source>
        <dbReference type="Proteomes" id="UP000008467"/>
    </source>
</evidence>
<feature type="binding site" evidence="11">
    <location>
        <position position="56"/>
    </location>
    <ligand>
        <name>ATP</name>
        <dbReference type="ChEBI" id="CHEBI:30616"/>
    </ligand>
</feature>
<protein>
    <recommendedName>
        <fullName evidence="11">Uridylate kinase</fullName>
        <shortName evidence="11">UK</shortName>
        <ecNumber evidence="11">2.7.4.22</ecNumber>
    </recommendedName>
    <alternativeName>
        <fullName evidence="11">Uridine monophosphate kinase</fullName>
        <shortName evidence="11">UMP kinase</shortName>
        <shortName evidence="11">UMPK</shortName>
    </alternativeName>
</protein>
<dbReference type="FunFam" id="3.40.1160.10:FF:000001">
    <property type="entry name" value="Uridylate kinase"/>
    <property type="match status" value="1"/>
</dbReference>
<dbReference type="EC" id="2.7.4.22" evidence="11"/>
<feature type="binding site" evidence="11">
    <location>
        <position position="69"/>
    </location>
    <ligand>
        <name>UMP</name>
        <dbReference type="ChEBI" id="CHEBI:57865"/>
    </ligand>
</feature>
<feature type="domain" description="Aspartate/glutamate/uridylate kinase" evidence="12">
    <location>
        <begin position="4"/>
        <end position="211"/>
    </location>
</feature>
<dbReference type="Proteomes" id="UP000008467">
    <property type="component" value="Chromosome"/>
</dbReference>
<dbReference type="EMBL" id="CP002582">
    <property type="protein sequence ID" value="ADZ84131.1"/>
    <property type="molecule type" value="Genomic_DNA"/>
</dbReference>
<dbReference type="eggNOG" id="COG0528">
    <property type="taxonomic scope" value="Bacteria"/>
</dbReference>
<dbReference type="KEGG" id="cle:Clole_2425"/>
<evidence type="ECO:0000256" key="5">
    <source>
        <dbReference type="ARBA" id="ARBA00022679"/>
    </source>
</evidence>
<dbReference type="CDD" id="cd04254">
    <property type="entry name" value="AAK_UMPK-PyrH-Ec"/>
    <property type="match status" value="1"/>
</dbReference>
<comment type="catalytic activity">
    <reaction evidence="10 11">
        <text>UMP + ATP = UDP + ADP</text>
        <dbReference type="Rhea" id="RHEA:24400"/>
        <dbReference type="ChEBI" id="CHEBI:30616"/>
        <dbReference type="ChEBI" id="CHEBI:57865"/>
        <dbReference type="ChEBI" id="CHEBI:58223"/>
        <dbReference type="ChEBI" id="CHEBI:456216"/>
        <dbReference type="EC" id="2.7.4.22"/>
    </reaction>
</comment>
<dbReference type="NCBIfam" id="TIGR02075">
    <property type="entry name" value="pyrH_bact"/>
    <property type="match status" value="1"/>
</dbReference>
<evidence type="ECO:0000259" key="12">
    <source>
        <dbReference type="Pfam" id="PF00696"/>
    </source>
</evidence>
<evidence type="ECO:0000256" key="2">
    <source>
        <dbReference type="ARBA" id="ARBA00004791"/>
    </source>
</evidence>
<comment type="caution">
    <text evidence="11">Lacks conserved residue(s) required for the propagation of feature annotation.</text>
</comment>
<evidence type="ECO:0000256" key="8">
    <source>
        <dbReference type="ARBA" id="ARBA00022840"/>
    </source>
</evidence>
<evidence type="ECO:0000313" key="13">
    <source>
        <dbReference type="EMBL" id="ADZ84131.1"/>
    </source>
</evidence>